<evidence type="ECO:0000256" key="3">
    <source>
        <dbReference type="ARBA" id="ARBA00022748"/>
    </source>
</evidence>
<dbReference type="Proteomes" id="UP000290624">
    <property type="component" value="Unassembled WGS sequence"/>
</dbReference>
<name>A0A4Q2EHJ1_9ACTN</name>
<dbReference type="Pfam" id="PF05140">
    <property type="entry name" value="ResB"/>
    <property type="match status" value="1"/>
</dbReference>
<keyword evidence="9" id="KW-1185">Reference proteome</keyword>
<gene>
    <name evidence="8" type="ORF">C1706_03250</name>
</gene>
<organism evidence="8 9">
    <name type="scientific">Propioniciclava flava</name>
    <dbReference type="NCBI Taxonomy" id="2072026"/>
    <lineage>
        <taxon>Bacteria</taxon>
        <taxon>Bacillati</taxon>
        <taxon>Actinomycetota</taxon>
        <taxon>Actinomycetes</taxon>
        <taxon>Propionibacteriales</taxon>
        <taxon>Propionibacteriaceae</taxon>
        <taxon>Propioniciclava</taxon>
    </lineage>
</organism>
<feature type="transmembrane region" description="Helical" evidence="6">
    <location>
        <begin position="172"/>
        <end position="193"/>
    </location>
</feature>
<reference evidence="8 9" key="1">
    <citation type="submission" date="2018-01" db="EMBL/GenBank/DDBJ databases">
        <title>Lactibacter flavus gen. nov., sp. nov., a novel bacterium of the family Propionibacteriaceae isolated from raw milk and dairy products.</title>
        <authorList>
            <person name="Wenning M."/>
            <person name="Breitenwieser F."/>
            <person name="Huptas C."/>
            <person name="von Neubeck M."/>
            <person name="Busse H.-J."/>
            <person name="Scherer S."/>
        </authorList>
    </citation>
    <scope>NUCLEOTIDE SEQUENCE [LARGE SCALE GENOMIC DNA]</scope>
    <source>
        <strain evidence="8 9">VG341</strain>
    </source>
</reference>
<dbReference type="AlphaFoldDB" id="A0A4Q2EHJ1"/>
<evidence type="ECO:0000256" key="6">
    <source>
        <dbReference type="SAM" id="Phobius"/>
    </source>
</evidence>
<evidence type="ECO:0000313" key="9">
    <source>
        <dbReference type="Proteomes" id="UP000290624"/>
    </source>
</evidence>
<keyword evidence="2 6" id="KW-0812">Transmembrane</keyword>
<evidence type="ECO:0000256" key="2">
    <source>
        <dbReference type="ARBA" id="ARBA00022692"/>
    </source>
</evidence>
<feature type="domain" description="ResB-like" evidence="7">
    <location>
        <begin position="24"/>
        <end position="489"/>
    </location>
</feature>
<dbReference type="PANTHER" id="PTHR31566">
    <property type="entry name" value="CYTOCHROME C BIOGENESIS PROTEIN CCS1, CHLOROPLASTIC"/>
    <property type="match status" value="1"/>
</dbReference>
<keyword evidence="4 6" id="KW-1133">Transmembrane helix</keyword>
<dbReference type="GO" id="GO:0017004">
    <property type="term" value="P:cytochrome complex assembly"/>
    <property type="evidence" value="ECO:0007669"/>
    <property type="project" value="UniProtKB-KW"/>
</dbReference>
<accession>A0A4Q2EHJ1</accession>
<evidence type="ECO:0000256" key="1">
    <source>
        <dbReference type="ARBA" id="ARBA00004141"/>
    </source>
</evidence>
<dbReference type="PANTHER" id="PTHR31566:SF0">
    <property type="entry name" value="CYTOCHROME C BIOGENESIS PROTEIN CCS1, CHLOROPLASTIC"/>
    <property type="match status" value="1"/>
</dbReference>
<evidence type="ECO:0000256" key="5">
    <source>
        <dbReference type="ARBA" id="ARBA00023136"/>
    </source>
</evidence>
<evidence type="ECO:0000259" key="7">
    <source>
        <dbReference type="Pfam" id="PF05140"/>
    </source>
</evidence>
<feature type="transmembrane region" description="Helical" evidence="6">
    <location>
        <begin position="81"/>
        <end position="105"/>
    </location>
</feature>
<comment type="caution">
    <text evidence="8">The sequence shown here is derived from an EMBL/GenBank/DDBJ whole genome shotgun (WGS) entry which is preliminary data.</text>
</comment>
<dbReference type="InterPro" id="IPR023494">
    <property type="entry name" value="Cyt_c_bgen_Ccs1/CcsB/ResB"/>
</dbReference>
<sequence>MGVRVRGGDLMRYLRLFWVQLTSMRTALLLLFTLAVVAIPGSLLPQRPVAPIRVSDWKAANPAVADLYEKLGLFDIYHSPWFAAVYLLLMISLVGCIIPRIGVYARALRTPPPRTPRHLNRLPASVQGTSTLSADEALAAGQKLLASRRFRTRRDGDSVAAERGYLREFGNILFHLSFVVMLVGLGWNSLWGYKGEVITVEGQAFSNNLTQYDDFTAGAAFTPADLAPFTVWIDRFTAKFETGEVQRGAARVFQADVRVAHADGTPEKARIEVNQPLVVDGTKIHLIGHGYAPVVTVTDPQGHVAFSGPVIFLPQDGNFTSLGVIKAPDARPDYLAFEGFFLPTAVVDERGPHSVFPDALSPELFLTAWTGAPRTETGVPESVYSLNKTGLTQMRTADGTLVTFKIAPGQIVDLPDGSTLSFDDWRRWTKLQVSYEPGLWLVIASVLIAVAGVSASLYVRPRRLWLRVSEQEDGTLRVDAGGLDRAESATGLNDDVAALAAAAGAEASGTTVSPTSQEDAP</sequence>
<keyword evidence="3" id="KW-0201">Cytochrome c-type biogenesis</keyword>
<keyword evidence="5 6" id="KW-0472">Membrane</keyword>
<dbReference type="OrthoDB" id="3949537at2"/>
<evidence type="ECO:0000313" key="8">
    <source>
        <dbReference type="EMBL" id="RXW32911.1"/>
    </source>
</evidence>
<feature type="transmembrane region" description="Helical" evidence="6">
    <location>
        <begin position="439"/>
        <end position="459"/>
    </location>
</feature>
<comment type="subcellular location">
    <subcellularLocation>
        <location evidence="1">Membrane</location>
        <topology evidence="1">Multi-pass membrane protein</topology>
    </subcellularLocation>
</comment>
<dbReference type="GO" id="GO:0016020">
    <property type="term" value="C:membrane"/>
    <property type="evidence" value="ECO:0007669"/>
    <property type="project" value="UniProtKB-SubCell"/>
</dbReference>
<proteinExistence type="predicted"/>
<protein>
    <submittedName>
        <fullName evidence="8">Cytochrome C biogenesis protein</fullName>
    </submittedName>
</protein>
<dbReference type="InterPro" id="IPR007816">
    <property type="entry name" value="ResB-like_domain"/>
</dbReference>
<evidence type="ECO:0000256" key="4">
    <source>
        <dbReference type="ARBA" id="ARBA00022989"/>
    </source>
</evidence>
<dbReference type="EMBL" id="PPCV01000002">
    <property type="protein sequence ID" value="RXW32911.1"/>
    <property type="molecule type" value="Genomic_DNA"/>
</dbReference>